<evidence type="ECO:0000256" key="2">
    <source>
        <dbReference type="ARBA" id="ARBA00022604"/>
    </source>
</evidence>
<organism evidence="6 7">
    <name type="scientific">Olea europaea subsp. europaea</name>
    <dbReference type="NCBI Taxonomy" id="158383"/>
    <lineage>
        <taxon>Eukaryota</taxon>
        <taxon>Viridiplantae</taxon>
        <taxon>Streptophyta</taxon>
        <taxon>Embryophyta</taxon>
        <taxon>Tracheophyta</taxon>
        <taxon>Spermatophyta</taxon>
        <taxon>Magnoliopsida</taxon>
        <taxon>eudicotyledons</taxon>
        <taxon>Gunneridae</taxon>
        <taxon>Pentapetalae</taxon>
        <taxon>asterids</taxon>
        <taxon>lamiids</taxon>
        <taxon>Lamiales</taxon>
        <taxon>Oleaceae</taxon>
        <taxon>Oleeae</taxon>
        <taxon>Olea</taxon>
    </lineage>
</organism>
<dbReference type="InterPro" id="IPR007930">
    <property type="entry name" value="DUF724"/>
</dbReference>
<keyword evidence="1" id="KW-0813">Transport</keyword>
<dbReference type="OrthoDB" id="687110at2759"/>
<dbReference type="Pfam" id="PF05641">
    <property type="entry name" value="Agenet"/>
    <property type="match status" value="2"/>
</dbReference>
<gene>
    <name evidence="6" type="ORF">OLEA9_A028865</name>
</gene>
<feature type="compositionally biased region" description="Polar residues" evidence="4">
    <location>
        <begin position="354"/>
        <end position="365"/>
    </location>
</feature>
<dbReference type="PANTHER" id="PTHR31917:SF162">
    <property type="entry name" value="AGENET DOMAIN-CONTAINING PROTEIN"/>
    <property type="match status" value="1"/>
</dbReference>
<sequence>MKKKGRTQTQEVPEPIVEDVQEERVNGTTGAEIILGLACTKLGSSRHKMGFRRYNKVYVEYHDLLADENESELLREYVNVAFVRPALPPEEIFQGFEFQFGVVDPRVHWDWVDCLWLRPVQLVYIFEALMFEVGRQVEVSFDAEDCRDAWFPATILDILRNGSFLVGYGSPKVGDEVRPLKVTIDPLRVRPCPPLVKSKTFDLLEKVDASFDNGWWSGVITKELEDSRYLVFFKETSKNRKFHQSEIRPHMEWRDGKWITSSKDVSIPSSEDGKWGIHICTNGTAVAKPVRSSSNGKDNSKEKMETRMESTPHNRKPSPVSDQLTRSRYLLPFDSLDTLSQPLKKLKEGKAGSPSLTPDQQTILETPSKRQRKRGKQKMPTSSSMKKRGRTQTPQVGNPELVVEGRELNLVENAADVLEENVDGETDLGIVLGLACAELGSSRHKTGGLRGKRALESHGKESLKLVSVLEQLSNDSAIQIIKESKQSGTEVNIQKRKRGRPRRILINSPQTPVTGTMQKVDVLEDEMVTKDCTANEVGSHTSGEVEMSGMKGLVGNQDSTTCKDSENLFNGLPKQKNSSVDMMKTTFAEVSAKKVSRTLINPNEKNSSKRGKRRLADQMVASQFQDTSGEKTMGSNGIVKEAQKVIAEVLSKKLDDEPLSKWIEGTQAPTPTAFDGSEVILTRTAGQCIGTGEKQNKFVPSEQQSLPFVKNTMLWKTIESMEVFQRMPQNPHFRPLESYKESSREGLAVGYMVTFSSVVDKVSRLQFNDPKSITDDILETLEELEIHGFDVLAVRDRVTGLGSVKGRQEKLMSQSEEINGQIVEHNLEINKMDEEIGEINKQIRNLQEKLLVVGSTKETKNHEVASLQSRLLEIKENINNVECDFEGLAGMPL</sequence>
<keyword evidence="2" id="KW-0341">Growth regulation</keyword>
<feature type="region of interest" description="Disordered" evidence="4">
    <location>
        <begin position="347"/>
        <end position="399"/>
    </location>
</feature>
<proteinExistence type="predicted"/>
<evidence type="ECO:0000259" key="5">
    <source>
        <dbReference type="SMART" id="SM00743"/>
    </source>
</evidence>
<feature type="region of interest" description="Disordered" evidence="4">
    <location>
        <begin position="286"/>
        <end position="323"/>
    </location>
</feature>
<evidence type="ECO:0000256" key="3">
    <source>
        <dbReference type="SAM" id="Coils"/>
    </source>
</evidence>
<dbReference type="Proteomes" id="UP000594638">
    <property type="component" value="Unassembled WGS sequence"/>
</dbReference>
<dbReference type="AlphaFoldDB" id="A0A8S0T4P4"/>
<dbReference type="Gramene" id="OE9A028865T1">
    <property type="protein sequence ID" value="OE9A028865C1"/>
    <property type="gene ID" value="OE9A028865"/>
</dbReference>
<feature type="coiled-coil region" evidence="3">
    <location>
        <begin position="815"/>
        <end position="884"/>
    </location>
</feature>
<protein>
    <recommendedName>
        <fullName evidence="5">Agenet domain-containing protein</fullName>
    </recommendedName>
</protein>
<comment type="caution">
    <text evidence="6">The sequence shown here is derived from an EMBL/GenBank/DDBJ whole genome shotgun (WGS) entry which is preliminary data.</text>
</comment>
<feature type="domain" description="Agenet" evidence="5">
    <location>
        <begin position="199"/>
        <end position="255"/>
    </location>
</feature>
<evidence type="ECO:0000256" key="4">
    <source>
        <dbReference type="SAM" id="MobiDB-lite"/>
    </source>
</evidence>
<keyword evidence="3" id="KW-0175">Coiled coil</keyword>
<dbReference type="CDD" id="cd20405">
    <property type="entry name" value="Tudor_Agenet_AtDUF_rpt1_3"/>
    <property type="match status" value="1"/>
</dbReference>
<dbReference type="InterPro" id="IPR014002">
    <property type="entry name" value="Agenet_dom_plant"/>
</dbReference>
<dbReference type="PANTHER" id="PTHR31917">
    <property type="entry name" value="AGENET DOMAIN-CONTAINING PROTEIN-RELATED"/>
    <property type="match status" value="1"/>
</dbReference>
<evidence type="ECO:0000313" key="6">
    <source>
        <dbReference type="EMBL" id="CAA2999844.1"/>
    </source>
</evidence>
<keyword evidence="7" id="KW-1185">Reference proteome</keyword>
<dbReference type="SMART" id="SM00743">
    <property type="entry name" value="Agenet"/>
    <property type="match status" value="2"/>
</dbReference>
<dbReference type="CDD" id="cd20406">
    <property type="entry name" value="Tudor_Agenet_AtDUF_rpt2_4"/>
    <property type="match status" value="1"/>
</dbReference>
<feature type="domain" description="Agenet" evidence="5">
    <location>
        <begin position="129"/>
        <end position="197"/>
    </location>
</feature>
<dbReference type="EMBL" id="CACTIH010005654">
    <property type="protein sequence ID" value="CAA2999844.1"/>
    <property type="molecule type" value="Genomic_DNA"/>
</dbReference>
<feature type="compositionally biased region" description="Basic and acidic residues" evidence="4">
    <location>
        <begin position="298"/>
        <end position="312"/>
    </location>
</feature>
<evidence type="ECO:0000313" key="7">
    <source>
        <dbReference type="Proteomes" id="UP000594638"/>
    </source>
</evidence>
<dbReference type="InterPro" id="IPR008395">
    <property type="entry name" value="Agenet-like_dom"/>
</dbReference>
<dbReference type="Pfam" id="PF05266">
    <property type="entry name" value="DUF724"/>
    <property type="match status" value="1"/>
</dbReference>
<reference evidence="6 7" key="1">
    <citation type="submission" date="2019-12" db="EMBL/GenBank/DDBJ databases">
        <authorList>
            <person name="Alioto T."/>
            <person name="Alioto T."/>
            <person name="Gomez Garrido J."/>
        </authorList>
    </citation>
    <scope>NUCLEOTIDE SEQUENCE [LARGE SCALE GENOMIC DNA]</scope>
</reference>
<accession>A0A8S0T4P4</accession>
<evidence type="ECO:0000256" key="1">
    <source>
        <dbReference type="ARBA" id="ARBA00022448"/>
    </source>
</evidence>
<name>A0A8S0T4P4_OLEEU</name>